<keyword evidence="8" id="KW-1185">Reference proteome</keyword>
<dbReference type="EMBL" id="JAMFTQ010000008">
    <property type="protein sequence ID" value="MCP1388021.1"/>
    <property type="molecule type" value="Genomic_DNA"/>
</dbReference>
<evidence type="ECO:0000256" key="2">
    <source>
        <dbReference type="ARBA" id="ARBA00022649"/>
    </source>
</evidence>
<keyword evidence="1" id="KW-0597">Phosphoprotein</keyword>
<evidence type="ECO:0000256" key="4">
    <source>
        <dbReference type="ARBA" id="ARBA00022741"/>
    </source>
</evidence>
<evidence type="ECO:0000256" key="6">
    <source>
        <dbReference type="ARBA" id="ARBA00024207"/>
    </source>
</evidence>
<evidence type="ECO:0000313" key="8">
    <source>
        <dbReference type="Proteomes" id="UP001204000"/>
    </source>
</evidence>
<dbReference type="RefSeq" id="WP_253578094.1">
    <property type="nucleotide sequence ID" value="NZ_JAMFTQ010000008.1"/>
</dbReference>
<keyword evidence="4" id="KW-0547">Nucleotide-binding</keyword>
<evidence type="ECO:0000313" key="7">
    <source>
        <dbReference type="EMBL" id="MCP1388021.1"/>
    </source>
</evidence>
<dbReference type="PANTHER" id="PTHR34139">
    <property type="entry name" value="UPF0331 PROTEIN MJ0127"/>
    <property type="match status" value="1"/>
</dbReference>
<dbReference type="Gene3D" id="1.20.120.580">
    <property type="entry name" value="bsu32300-like"/>
    <property type="match status" value="1"/>
</dbReference>
<dbReference type="InterPro" id="IPR037038">
    <property type="entry name" value="HepT-like_sf"/>
</dbReference>
<organism evidence="7 8">
    <name type="scientific">Corynebacterium stercoris</name>
    <dbReference type="NCBI Taxonomy" id="2943490"/>
    <lineage>
        <taxon>Bacteria</taxon>
        <taxon>Bacillati</taxon>
        <taxon>Actinomycetota</taxon>
        <taxon>Actinomycetes</taxon>
        <taxon>Mycobacteriales</taxon>
        <taxon>Corynebacteriaceae</taxon>
        <taxon>Corynebacterium</taxon>
    </lineage>
</organism>
<evidence type="ECO:0000256" key="1">
    <source>
        <dbReference type="ARBA" id="ARBA00022553"/>
    </source>
</evidence>
<keyword evidence="5" id="KW-0378">Hydrolase</keyword>
<protein>
    <submittedName>
        <fullName evidence="7">DUF86 domain-containing protein</fullName>
    </submittedName>
</protein>
<name>A0ABT1G1X0_9CORY</name>
<dbReference type="Proteomes" id="UP001204000">
    <property type="component" value="Unassembled WGS sequence"/>
</dbReference>
<gene>
    <name evidence="7" type="ORF">M5J20_07430</name>
</gene>
<dbReference type="Pfam" id="PF01934">
    <property type="entry name" value="HepT-like"/>
    <property type="match status" value="1"/>
</dbReference>
<evidence type="ECO:0000256" key="5">
    <source>
        <dbReference type="ARBA" id="ARBA00022801"/>
    </source>
</evidence>
<dbReference type="InterPro" id="IPR008201">
    <property type="entry name" value="HepT-like"/>
</dbReference>
<dbReference type="InterPro" id="IPR051813">
    <property type="entry name" value="HepT_RNase_toxin"/>
</dbReference>
<proteinExistence type="inferred from homology"/>
<comment type="caution">
    <text evidence="7">The sequence shown here is derived from an EMBL/GenBank/DDBJ whole genome shotgun (WGS) entry which is preliminary data.</text>
</comment>
<sequence length="111" mass="12664">MTRNPQDRISDALTAIERCRLFNDQLKAEPALTLMAEDAIERNLQVLGEAVSHLPVEMTSRYPEVPWTQIRGFRNILVHQYFSIDISVIRDVVENHLPQLEAALHCLADGK</sequence>
<accession>A0ABT1G1X0</accession>
<evidence type="ECO:0000256" key="3">
    <source>
        <dbReference type="ARBA" id="ARBA00022722"/>
    </source>
</evidence>
<keyword evidence="2" id="KW-1277">Toxin-antitoxin system</keyword>
<reference evidence="7" key="1">
    <citation type="submission" date="2022-05" db="EMBL/GenBank/DDBJ databases">
        <title>Corynebacterium sp. TA-R-1 sp. nov., isolated from human feces.</title>
        <authorList>
            <person name="Shamsuzzaman M."/>
            <person name="Dahal R.H."/>
        </authorList>
    </citation>
    <scope>NUCLEOTIDE SEQUENCE</scope>
    <source>
        <strain evidence="7">TA-R-1</strain>
    </source>
</reference>
<dbReference type="PANTHER" id="PTHR34139:SF1">
    <property type="entry name" value="RNASE MJ1380-RELATED"/>
    <property type="match status" value="1"/>
</dbReference>
<comment type="similarity">
    <text evidence="6">Belongs to the HepT RNase toxin family.</text>
</comment>
<keyword evidence="3" id="KW-0540">Nuclease</keyword>